<evidence type="ECO:0000313" key="2">
    <source>
        <dbReference type="EMBL" id="KAK4194311.1"/>
    </source>
</evidence>
<gene>
    <name evidence="2" type="ORF">QBC40DRAFT_188468</name>
</gene>
<name>A0AAN6X787_9PEZI</name>
<comment type="caution">
    <text evidence="2">The sequence shown here is derived from an EMBL/GenBank/DDBJ whole genome shotgun (WGS) entry which is preliminary data.</text>
</comment>
<reference evidence="2" key="1">
    <citation type="journal article" date="2023" name="Mol. Phylogenet. Evol.">
        <title>Genome-scale phylogeny and comparative genomics of the fungal order Sordariales.</title>
        <authorList>
            <person name="Hensen N."/>
            <person name="Bonometti L."/>
            <person name="Westerberg I."/>
            <person name="Brannstrom I.O."/>
            <person name="Guillou S."/>
            <person name="Cros-Aarteil S."/>
            <person name="Calhoun S."/>
            <person name="Haridas S."/>
            <person name="Kuo A."/>
            <person name="Mondo S."/>
            <person name="Pangilinan J."/>
            <person name="Riley R."/>
            <person name="LaButti K."/>
            <person name="Andreopoulos B."/>
            <person name="Lipzen A."/>
            <person name="Chen C."/>
            <person name="Yan M."/>
            <person name="Daum C."/>
            <person name="Ng V."/>
            <person name="Clum A."/>
            <person name="Steindorff A."/>
            <person name="Ohm R.A."/>
            <person name="Martin F."/>
            <person name="Silar P."/>
            <person name="Natvig D.O."/>
            <person name="Lalanne C."/>
            <person name="Gautier V."/>
            <person name="Ament-Velasquez S.L."/>
            <person name="Kruys A."/>
            <person name="Hutchinson M.I."/>
            <person name="Powell A.J."/>
            <person name="Barry K."/>
            <person name="Miller A.N."/>
            <person name="Grigoriev I.V."/>
            <person name="Debuchy R."/>
            <person name="Gladieux P."/>
            <person name="Hiltunen Thoren M."/>
            <person name="Johannesson H."/>
        </authorList>
    </citation>
    <scope>NUCLEOTIDE SEQUENCE</scope>
    <source>
        <strain evidence="2">CBS 315.58</strain>
    </source>
</reference>
<reference evidence="2" key="2">
    <citation type="submission" date="2023-05" db="EMBL/GenBank/DDBJ databases">
        <authorList>
            <consortium name="Lawrence Berkeley National Laboratory"/>
            <person name="Steindorff A."/>
            <person name="Hensen N."/>
            <person name="Bonometti L."/>
            <person name="Westerberg I."/>
            <person name="Brannstrom I.O."/>
            <person name="Guillou S."/>
            <person name="Cros-Aarteil S."/>
            <person name="Calhoun S."/>
            <person name="Haridas S."/>
            <person name="Kuo A."/>
            <person name="Mondo S."/>
            <person name="Pangilinan J."/>
            <person name="Riley R."/>
            <person name="Labutti K."/>
            <person name="Andreopoulos B."/>
            <person name="Lipzen A."/>
            <person name="Chen C."/>
            <person name="Yanf M."/>
            <person name="Daum C."/>
            <person name="Ng V."/>
            <person name="Clum A."/>
            <person name="Ohm R."/>
            <person name="Martin F."/>
            <person name="Silar P."/>
            <person name="Natvig D."/>
            <person name="Lalanne C."/>
            <person name="Gautier V."/>
            <person name="Ament-Velasquez S.L."/>
            <person name="Kruys A."/>
            <person name="Hutchinson M.I."/>
            <person name="Powell A.J."/>
            <person name="Barry K."/>
            <person name="Miller A.N."/>
            <person name="Grigoriev I.V."/>
            <person name="Debuchy R."/>
            <person name="Gladieux P."/>
            <person name="Thoren M.H."/>
            <person name="Johannesson H."/>
        </authorList>
    </citation>
    <scope>NUCLEOTIDE SEQUENCE</scope>
    <source>
        <strain evidence="2">CBS 315.58</strain>
    </source>
</reference>
<organism evidence="2 3">
    <name type="scientific">Triangularia verruculosa</name>
    <dbReference type="NCBI Taxonomy" id="2587418"/>
    <lineage>
        <taxon>Eukaryota</taxon>
        <taxon>Fungi</taxon>
        <taxon>Dikarya</taxon>
        <taxon>Ascomycota</taxon>
        <taxon>Pezizomycotina</taxon>
        <taxon>Sordariomycetes</taxon>
        <taxon>Sordariomycetidae</taxon>
        <taxon>Sordariales</taxon>
        <taxon>Podosporaceae</taxon>
        <taxon>Triangularia</taxon>
    </lineage>
</organism>
<dbReference type="AlphaFoldDB" id="A0AAN6X787"/>
<protein>
    <submittedName>
        <fullName evidence="2">Uncharacterized protein</fullName>
    </submittedName>
</protein>
<keyword evidence="3" id="KW-1185">Reference proteome</keyword>
<feature type="compositionally biased region" description="Basic and acidic residues" evidence="1">
    <location>
        <begin position="152"/>
        <end position="161"/>
    </location>
</feature>
<proteinExistence type="predicted"/>
<dbReference type="EMBL" id="MU864072">
    <property type="protein sequence ID" value="KAK4194311.1"/>
    <property type="molecule type" value="Genomic_DNA"/>
</dbReference>
<accession>A0AAN6X787</accession>
<sequence>MQLTTDFRGLQLVAEPPLQHYSPPFWSSFLDQTQTSYQQHMPNYTYQLLSAPSPPYMYLMPSREASGLPTNAQFSNTPVMGGPSLGKFPVPLTRHPDTSGQARAVLSPRIPQCWEHGCNGRSFSTFSNRHQREKSGQTTKATCPKCSREFTRSTARNEHTAWEGLNIPRRKTTNRTRANQRVAPTAKTG</sequence>
<evidence type="ECO:0000313" key="3">
    <source>
        <dbReference type="Proteomes" id="UP001303160"/>
    </source>
</evidence>
<dbReference type="Proteomes" id="UP001303160">
    <property type="component" value="Unassembled WGS sequence"/>
</dbReference>
<feature type="region of interest" description="Disordered" evidence="1">
    <location>
        <begin position="152"/>
        <end position="189"/>
    </location>
</feature>
<evidence type="ECO:0000256" key="1">
    <source>
        <dbReference type="SAM" id="MobiDB-lite"/>
    </source>
</evidence>